<gene>
    <name evidence="1" type="ORF">JCM19300_3631</name>
</gene>
<proteinExistence type="predicted"/>
<accession>A0A090V965</accession>
<evidence type="ECO:0000313" key="1">
    <source>
        <dbReference type="EMBL" id="GAL60693.1"/>
    </source>
</evidence>
<comment type="caution">
    <text evidence="1">The sequence shown here is derived from an EMBL/GenBank/DDBJ whole genome shotgun (WGS) entry which is preliminary data.</text>
</comment>
<dbReference type="Proteomes" id="UP000029644">
    <property type="component" value="Unassembled WGS sequence"/>
</dbReference>
<dbReference type="EMBL" id="BBNQ01000001">
    <property type="protein sequence ID" value="GAL60693.1"/>
    <property type="molecule type" value="Genomic_DNA"/>
</dbReference>
<dbReference type="AlphaFoldDB" id="A0A090V965"/>
<organism evidence="1 2">
    <name type="scientific">Algibacter lectus</name>
    <dbReference type="NCBI Taxonomy" id="221126"/>
    <lineage>
        <taxon>Bacteria</taxon>
        <taxon>Pseudomonadati</taxon>
        <taxon>Bacteroidota</taxon>
        <taxon>Flavobacteriia</taxon>
        <taxon>Flavobacteriales</taxon>
        <taxon>Flavobacteriaceae</taxon>
        <taxon>Algibacter</taxon>
    </lineage>
</organism>
<name>A0A090V965_9FLAO</name>
<reference evidence="1 2" key="1">
    <citation type="journal article" date="2014" name="Genome Announc.">
        <title>Draft Genome Sequences of Marine Flavobacterium Algibacter lectus Strains SS8 and NR4.</title>
        <authorList>
            <person name="Takatani N."/>
            <person name="Nakanishi M."/>
            <person name="Meirelles P."/>
            <person name="Mino S."/>
            <person name="Suda W."/>
            <person name="Oshima K."/>
            <person name="Hattori M."/>
            <person name="Ohkuma M."/>
            <person name="Hosokawa M."/>
            <person name="Miyashita K."/>
            <person name="Thompson F.L."/>
            <person name="Niwa A."/>
            <person name="Sawabe T."/>
            <person name="Sawabe T."/>
        </authorList>
    </citation>
    <scope>NUCLEOTIDE SEQUENCE [LARGE SCALE GENOMIC DNA]</scope>
    <source>
        <strain evidence="1 2">JCM 19300</strain>
    </source>
</reference>
<evidence type="ECO:0000313" key="2">
    <source>
        <dbReference type="Proteomes" id="UP000029644"/>
    </source>
</evidence>
<sequence length="39" mass="4096">MLTGFFALGIAAVAFGEARIEPKLLAESLTFSGNAVILR</sequence>
<protein>
    <submittedName>
        <fullName evidence="1">Uncharacterized protein</fullName>
    </submittedName>
</protein>